<dbReference type="GO" id="GO:0046856">
    <property type="term" value="P:phosphatidylinositol dephosphorylation"/>
    <property type="evidence" value="ECO:0007669"/>
    <property type="project" value="InterPro"/>
</dbReference>
<organism evidence="1 2">
    <name type="scientific">Cicer arietinum</name>
    <name type="common">Chickpea</name>
    <name type="synonym">Garbanzo</name>
    <dbReference type="NCBI Taxonomy" id="3827"/>
    <lineage>
        <taxon>Eukaryota</taxon>
        <taxon>Viridiplantae</taxon>
        <taxon>Streptophyta</taxon>
        <taxon>Embryophyta</taxon>
        <taxon>Tracheophyta</taxon>
        <taxon>Spermatophyta</taxon>
        <taxon>Magnoliopsida</taxon>
        <taxon>eudicotyledons</taxon>
        <taxon>Gunneridae</taxon>
        <taxon>Pentapetalae</taxon>
        <taxon>rosids</taxon>
        <taxon>fabids</taxon>
        <taxon>Fabales</taxon>
        <taxon>Fabaceae</taxon>
        <taxon>Papilionoideae</taxon>
        <taxon>50 kb inversion clade</taxon>
        <taxon>NPAAA clade</taxon>
        <taxon>Hologalegina</taxon>
        <taxon>IRL clade</taxon>
        <taxon>Cicereae</taxon>
        <taxon>Cicer</taxon>
    </lineage>
</organism>
<dbReference type="Proteomes" id="UP000087171">
    <property type="component" value="Unplaced"/>
</dbReference>
<protein>
    <submittedName>
        <fullName evidence="2">Type I inositol polyphosphate 5-phosphatase 13-like</fullName>
    </submittedName>
</protein>
<dbReference type="OrthoDB" id="1692837at2759"/>
<dbReference type="AlphaFoldDB" id="A0A3Q7XJG0"/>
<dbReference type="KEGG" id="cam:101492297"/>
<dbReference type="InterPro" id="IPR036691">
    <property type="entry name" value="Endo/exonu/phosph_ase_sf"/>
</dbReference>
<evidence type="ECO:0000313" key="1">
    <source>
        <dbReference type="Proteomes" id="UP000087171"/>
    </source>
</evidence>
<accession>A0A3Q7XJG0</accession>
<dbReference type="STRING" id="3827.A0A3Q7XJG0"/>
<keyword evidence="1" id="KW-1185">Reference proteome</keyword>
<dbReference type="Gene3D" id="3.60.10.10">
    <property type="entry name" value="Endonuclease/exonuclease/phosphatase"/>
    <property type="match status" value="1"/>
</dbReference>
<sequence>MGAGFLAMSAAKEIVGLEGSAMGQWWVETIGKALEDRKAFERMGSRQLARLLISLWVRKNLRKHVGDIDAEAVPCGFGRAIGNKVCLNFSFII</sequence>
<dbReference type="GO" id="GO:0004439">
    <property type="term" value="F:phosphatidylinositol-4,5-bisphosphate 5-phosphatase activity"/>
    <property type="evidence" value="ECO:0007669"/>
    <property type="project" value="TreeGrafter"/>
</dbReference>
<dbReference type="GeneID" id="101492297"/>
<gene>
    <name evidence="2" type="primary">LOC101492297</name>
</gene>
<dbReference type="PANTHER" id="PTHR11200">
    <property type="entry name" value="INOSITOL 5-PHOSPHATASE"/>
    <property type="match status" value="1"/>
</dbReference>
<proteinExistence type="predicted"/>
<dbReference type="RefSeq" id="XP_027186583.1">
    <property type="nucleotide sequence ID" value="XM_027330782.1"/>
</dbReference>
<evidence type="ECO:0000313" key="2">
    <source>
        <dbReference type="RefSeq" id="XP_027186583.1"/>
    </source>
</evidence>
<dbReference type="InterPro" id="IPR046985">
    <property type="entry name" value="IP5"/>
</dbReference>
<name>A0A3Q7XJG0_CICAR</name>
<dbReference type="PANTHER" id="PTHR11200:SF261">
    <property type="entry name" value="TYPE I INOSITOL POLYPHOSPHATE 5-PHOSPHATASE 12"/>
    <property type="match status" value="1"/>
</dbReference>
<reference evidence="2" key="1">
    <citation type="submission" date="2025-08" db="UniProtKB">
        <authorList>
            <consortium name="RefSeq"/>
        </authorList>
    </citation>
    <scope>IDENTIFICATION</scope>
    <source>
        <tissue evidence="2">Etiolated seedlings</tissue>
    </source>
</reference>